<feature type="signal peptide" evidence="5">
    <location>
        <begin position="1"/>
        <end position="24"/>
    </location>
</feature>
<evidence type="ECO:0000256" key="1">
    <source>
        <dbReference type="ARBA" id="ARBA00007257"/>
    </source>
</evidence>
<feature type="region of interest" description="Disordered" evidence="4">
    <location>
        <begin position="1077"/>
        <end position="1106"/>
    </location>
</feature>
<dbReference type="InterPro" id="IPR046751">
    <property type="entry name" value="TED_2"/>
</dbReference>
<feature type="region of interest" description="Disordered" evidence="4">
    <location>
        <begin position="1200"/>
        <end position="1233"/>
    </location>
</feature>
<evidence type="ECO:0000256" key="4">
    <source>
        <dbReference type="SAM" id="MobiDB-lite"/>
    </source>
</evidence>
<dbReference type="GeneID" id="78360843"/>
<dbReference type="PATRIC" id="fig|657308.3.peg.903"/>
<dbReference type="PANTHER" id="PTHR36108">
    <property type="entry name" value="COLOSSIN-B-RELATED"/>
    <property type="match status" value="1"/>
</dbReference>
<evidence type="ECO:0000259" key="6">
    <source>
        <dbReference type="Pfam" id="PF17802"/>
    </source>
</evidence>
<comment type="similarity">
    <text evidence="1">Belongs to the serine-aspartate repeat-containing protein (SDr) family.</text>
</comment>
<accession>D6E8C5</accession>
<dbReference type="Gene3D" id="2.60.40.10">
    <property type="entry name" value="Immunoglobulins"/>
    <property type="match status" value="4"/>
</dbReference>
<feature type="domain" description="T-Q ester bond containing" evidence="7">
    <location>
        <begin position="1093"/>
        <end position="1212"/>
    </location>
</feature>
<dbReference type="Pfam" id="PF17802">
    <property type="entry name" value="SpaA"/>
    <property type="match status" value="3"/>
</dbReference>
<feature type="compositionally biased region" description="Polar residues" evidence="4">
    <location>
        <begin position="1084"/>
        <end position="1100"/>
    </location>
</feature>
<dbReference type="AlphaFoldDB" id="D6E8C5"/>
<dbReference type="RefSeq" id="WP_015539322.1">
    <property type="nucleotide sequence ID" value="NC_021021.1"/>
</dbReference>
<protein>
    <recommendedName>
        <fullName evidence="11">Cna protein B-type domain</fullName>
    </recommendedName>
</protein>
<dbReference type="Gene3D" id="2.60.40.3930">
    <property type="match status" value="3"/>
</dbReference>
<reference evidence="9 10" key="1">
    <citation type="submission" date="2010-03" db="EMBL/GenBank/DDBJ databases">
        <title>The genome sequence of Gordonibacter pamelaeae 7-10-1-bT.</title>
        <authorList>
            <consortium name="metaHIT consortium -- http://www.metahit.eu/"/>
            <person name="Pajon A."/>
            <person name="Turner K."/>
            <person name="Parkhill J."/>
            <person name="Timmis K."/>
            <person name="Oxley A."/>
            <person name="Wurdemann D."/>
        </authorList>
    </citation>
    <scope>NUCLEOTIDE SEQUENCE [LARGE SCALE GENOMIC DNA]</scope>
    <source>
        <strain evidence="10">7-10-1-b</strain>
    </source>
</reference>
<feature type="domain" description="T-Q ester bond containing" evidence="7">
    <location>
        <begin position="967"/>
        <end position="1087"/>
    </location>
</feature>
<dbReference type="PANTHER" id="PTHR36108:SF13">
    <property type="entry name" value="COLOSSIN-B-RELATED"/>
    <property type="match status" value="1"/>
</dbReference>
<feature type="domain" description="SpaA-like prealbumin fold" evidence="6">
    <location>
        <begin position="314"/>
        <end position="397"/>
    </location>
</feature>
<dbReference type="Pfam" id="PF20610">
    <property type="entry name" value="TED_2"/>
    <property type="match status" value="1"/>
</dbReference>
<dbReference type="InterPro" id="IPR041100">
    <property type="entry name" value="TQ"/>
</dbReference>
<proteinExistence type="inferred from homology"/>
<feature type="domain" description="T-Q ester bond containing" evidence="7">
    <location>
        <begin position="844"/>
        <end position="963"/>
    </location>
</feature>
<feature type="domain" description="SpaA-like prealbumin fold" evidence="6">
    <location>
        <begin position="591"/>
        <end position="681"/>
    </location>
</feature>
<evidence type="ECO:0000256" key="3">
    <source>
        <dbReference type="ARBA" id="ARBA00022729"/>
    </source>
</evidence>
<feature type="domain" description="Thioester" evidence="8">
    <location>
        <begin position="37"/>
        <end position="150"/>
    </location>
</feature>
<feature type="domain" description="SpaA-like prealbumin fold" evidence="6">
    <location>
        <begin position="446"/>
        <end position="541"/>
    </location>
</feature>
<name>D6E8C5_9ACTN</name>
<evidence type="ECO:0008006" key="11">
    <source>
        <dbReference type="Google" id="ProtNLM"/>
    </source>
</evidence>
<sequence length="1279" mass="135334">MGQATKAARILLALLLAIGMMAPAAVPQRAHAAESGSLTVGRIISYDSYFTNWFEVDGQAAWCGNPSMATPGAGSYPKQALSAASGRTAELAADMWFSYGSPGFDASLWPGSWVDGSAMTPDRYTALAHILMADTYSSDGNYAMFGCSEAFRDWVAWNVLGFDDSGAVSNEGATGRLIASRTGEVPSSFEPFMLYTGASTQVILSFTYSTTVKVAKAASESWAQQDPDYSLAGAVYGIYRSAADAEADSDRVATITTGADGSGESESLGATRDTFYAKEVSPSPGYALDPEVREISPDNDYTFSSEEPPITARIVLKKVDAETGAPAAQGDATLDGAVYQASFERGGETETVEGTTAGGSIVFDDLPLGEVEIREVSPSDGYLPDRKVHRIEVTAEMAQAGDAVIEVSPEGEFGELVQRGGLIIGKGDAERYEHEDGTFWNYAQGDATFEGAEFTLYNRSDAAVWYDGNGDGELQDGEMVDPDGVVAVLSTEYNASLDAWTASTGVRALPYGTYEVVETKAPEGYTGEGIVSHVVEIREDGQFDQLVEADGILNEVVRGGVQVQKNDLELGESEALGGADHSNLADDGYLGTSLEGIGFTITNVSDHGVMVGGTYYPTGSVVAVIETAWNSEAQAYTAQTASDALPYGTYTVAETATNESYLLTDGEPRTFEVRGDGIVVTSDVDGGALLWSDQVVRHDMHLQKKGTVHGEKLGLVPFLITNVTTGEAHVAVTDRNGMLSTSSEWHSREGSANANDALIYEDYIDSEDIVEGSGIWFGTGEHGSQAAPDDSLGALPYGEYTIEEMRCEANEGYALWSDTFNVNRDTTETPMDIDLGTVDDVPEPRIDTVALDKADGDHSIASLGDAVIVDEVLYANMPLEELTARGELVDKATGEPLVVDGEQVVAEKTFAPISPSGTVDVEFEFDASGLAGTDIVVFEEILLEGEVIAEHADILDADQTVAVEAAPEIGTVATDAADGDHIASADGTARIDDQVFYSGLEKGKAYRVEGVLMDPETGEPLDTGDGAIVAETNFVAEGESGFAVVSFELDASSLEGRSTVVFERLYDSEGTLVASHEDLEDEGQTVSFTGPSPEIETTATDGDDGDHEAYADNDVTIVDEVRYENLEPGVEYVMTGTLIDRSSAKPVEENGKPLTAEVRFTPEDADGSVEVVFRFDGTDLAGHTVVAFEELSLDGEVVAEHKDPNDEGQSVSLVEPPSETLDEPSTPAGKLPKTGDSLPLIPIACLAGAALTAACAALMARRPDGPAPEKPHEGEEEGE</sequence>
<evidence type="ECO:0000313" key="10">
    <source>
        <dbReference type="Proteomes" id="UP000008805"/>
    </source>
</evidence>
<evidence type="ECO:0000259" key="8">
    <source>
        <dbReference type="Pfam" id="PF20610"/>
    </source>
</evidence>
<dbReference type="InterPro" id="IPR041033">
    <property type="entry name" value="SpaA_PFL_dom_1"/>
</dbReference>
<dbReference type="GO" id="GO:0005975">
    <property type="term" value="P:carbohydrate metabolic process"/>
    <property type="evidence" value="ECO:0007669"/>
    <property type="project" value="UniProtKB-ARBA"/>
</dbReference>
<gene>
    <name evidence="9" type="ORF">GPA_13360</name>
</gene>
<organism evidence="9 10">
    <name type="scientific">Gordonibacter pamelaeae 7-10-1-b</name>
    <dbReference type="NCBI Taxonomy" id="657308"/>
    <lineage>
        <taxon>Bacteria</taxon>
        <taxon>Bacillati</taxon>
        <taxon>Actinomycetota</taxon>
        <taxon>Coriobacteriia</taxon>
        <taxon>Eggerthellales</taxon>
        <taxon>Eggerthellaceae</taxon>
        <taxon>Gordonibacter</taxon>
    </lineage>
</organism>
<reference evidence="9 10" key="2">
    <citation type="submission" date="2010-03" db="EMBL/GenBank/DDBJ databases">
        <authorList>
            <person name="Pajon A."/>
        </authorList>
    </citation>
    <scope>NUCLEOTIDE SEQUENCE [LARGE SCALE GENOMIC DNA]</scope>
    <source>
        <strain evidence="10">7-10-1-b</strain>
    </source>
</reference>
<keyword evidence="2" id="KW-0964">Secreted</keyword>
<dbReference type="Pfam" id="PF18202">
    <property type="entry name" value="TQ"/>
    <property type="match status" value="3"/>
</dbReference>
<evidence type="ECO:0000259" key="7">
    <source>
        <dbReference type="Pfam" id="PF18202"/>
    </source>
</evidence>
<dbReference type="Proteomes" id="UP000008805">
    <property type="component" value="Chromosome"/>
</dbReference>
<dbReference type="InterPro" id="IPR013783">
    <property type="entry name" value="Ig-like_fold"/>
</dbReference>
<evidence type="ECO:0000256" key="5">
    <source>
        <dbReference type="SAM" id="SignalP"/>
    </source>
</evidence>
<keyword evidence="3 5" id="KW-0732">Signal</keyword>
<evidence type="ECO:0000256" key="2">
    <source>
        <dbReference type="ARBA" id="ARBA00022525"/>
    </source>
</evidence>
<dbReference type="NCBIfam" id="NF033903">
    <property type="entry name" value="VaFE_rpt"/>
    <property type="match status" value="3"/>
</dbReference>
<dbReference type="HOGENOM" id="CLU_004783_1_0_11"/>
<feature type="chain" id="PRO_5039272642" description="Cna protein B-type domain" evidence="5">
    <location>
        <begin position="25"/>
        <end position="1279"/>
    </location>
</feature>
<dbReference type="KEGG" id="gpa:GPA_13360"/>
<keyword evidence="10" id="KW-1185">Reference proteome</keyword>
<dbReference type="EMBL" id="FP929047">
    <property type="protein sequence ID" value="CBL03972.1"/>
    <property type="molecule type" value="Genomic_DNA"/>
</dbReference>
<evidence type="ECO:0000313" key="9">
    <source>
        <dbReference type="EMBL" id="CBL03972.1"/>
    </source>
</evidence>